<dbReference type="InterPro" id="IPR041698">
    <property type="entry name" value="Methyltransf_25"/>
</dbReference>
<dbReference type="Gene3D" id="3.40.50.150">
    <property type="entry name" value="Vaccinia Virus protein VP39"/>
    <property type="match status" value="1"/>
</dbReference>
<evidence type="ECO:0000256" key="3">
    <source>
        <dbReference type="ARBA" id="ARBA00022691"/>
    </source>
</evidence>
<feature type="domain" description="Methyltransferase" evidence="4">
    <location>
        <begin position="42"/>
        <end position="136"/>
    </location>
</feature>
<evidence type="ECO:0000259" key="4">
    <source>
        <dbReference type="Pfam" id="PF13649"/>
    </source>
</evidence>
<dbReference type="InterPro" id="IPR029063">
    <property type="entry name" value="SAM-dependent_MTases_sf"/>
</dbReference>
<dbReference type="EMBL" id="AP017624">
    <property type="protein sequence ID" value="BAV39493.1"/>
    <property type="molecule type" value="Genomic_DNA"/>
</dbReference>
<keyword evidence="2 5" id="KW-0808">Transferase</keyword>
<dbReference type="PANTHER" id="PTHR43464">
    <property type="entry name" value="METHYLTRANSFERASE"/>
    <property type="match status" value="1"/>
</dbReference>
<dbReference type="Proteomes" id="UP000218067">
    <property type="component" value="Chromosome"/>
</dbReference>
<protein>
    <submittedName>
        <fullName evidence="5">Thiopurine S-methyltransferase (Tpmt) superfamily protein</fullName>
    </submittedName>
</protein>
<proteinExistence type="predicted"/>
<name>A0A1B4XXG4_MYCUL</name>
<evidence type="ECO:0000256" key="2">
    <source>
        <dbReference type="ARBA" id="ARBA00022679"/>
    </source>
</evidence>
<dbReference type="RefSeq" id="WP_096369450.1">
    <property type="nucleotide sequence ID" value="NZ_AP017624.1"/>
</dbReference>
<dbReference type="Pfam" id="PF13649">
    <property type="entry name" value="Methyltransf_25"/>
    <property type="match status" value="1"/>
</dbReference>
<evidence type="ECO:0000313" key="6">
    <source>
        <dbReference type="Proteomes" id="UP000218067"/>
    </source>
</evidence>
<keyword evidence="1 5" id="KW-0489">Methyltransferase</keyword>
<dbReference type="CDD" id="cd02440">
    <property type="entry name" value="AdoMet_MTases"/>
    <property type="match status" value="1"/>
</dbReference>
<sequence>MTEPRMDWDSAYRQDVRPPWSIGAPQPELAALIEGGKVRSEVLDAGCGEAELSLALAAQGYSVVGLDASATAIATASAAAAERGLTTATFAAADVTAFDGYDGRFNTVMDSGLLHALPVQRRQAYVQAIHRAAAPGAGLFILAFAQRPFGDGMPGPNGFTAEELRDTVATQWTVDEVRPATLYANDVQLAAGSAPSVEAQRDDKGRLMFPGFLLLAHKG</sequence>
<accession>A0A1B4XXG4</accession>
<dbReference type="AlphaFoldDB" id="A0A1B4XXG4"/>
<evidence type="ECO:0000256" key="1">
    <source>
        <dbReference type="ARBA" id="ARBA00022603"/>
    </source>
</evidence>
<dbReference type="GeneID" id="93434764"/>
<reference evidence="5 6" key="1">
    <citation type="submission" date="2016-08" db="EMBL/GenBank/DDBJ databases">
        <title>Complete genome sequence of Mycobacterium shinshuense, a subspecies of M. ulcerans.</title>
        <authorList>
            <person name="Yoshida M."/>
            <person name="Ogura Y."/>
            <person name="Hayashi T."/>
            <person name="Hoshino Y."/>
        </authorList>
    </citation>
    <scope>NUCLEOTIDE SEQUENCE [LARGE SCALE GENOMIC DNA]</scope>
    <source>
        <strain evidence="6">ATCC 33728</strain>
    </source>
</reference>
<evidence type="ECO:0000313" key="5">
    <source>
        <dbReference type="EMBL" id="BAV39493.1"/>
    </source>
</evidence>
<gene>
    <name evidence="5" type="ORF">SHTP_0080</name>
</gene>
<dbReference type="PANTHER" id="PTHR43464:SF19">
    <property type="entry name" value="UBIQUINONE BIOSYNTHESIS O-METHYLTRANSFERASE, MITOCHONDRIAL"/>
    <property type="match status" value="1"/>
</dbReference>
<dbReference type="SUPFAM" id="SSF53335">
    <property type="entry name" value="S-adenosyl-L-methionine-dependent methyltransferases"/>
    <property type="match status" value="1"/>
</dbReference>
<keyword evidence="3" id="KW-0949">S-adenosyl-L-methionine</keyword>
<organism evidence="5 6">
    <name type="scientific">Mycobacterium ulcerans subsp. shinshuense</name>
    <dbReference type="NCBI Taxonomy" id="1124626"/>
    <lineage>
        <taxon>Bacteria</taxon>
        <taxon>Bacillati</taxon>
        <taxon>Actinomycetota</taxon>
        <taxon>Actinomycetes</taxon>
        <taxon>Mycobacteriales</taxon>
        <taxon>Mycobacteriaceae</taxon>
        <taxon>Mycobacterium</taxon>
        <taxon>Mycobacterium ulcerans group</taxon>
    </lineage>
</organism>
<dbReference type="GO" id="GO:0032259">
    <property type="term" value="P:methylation"/>
    <property type="evidence" value="ECO:0007669"/>
    <property type="project" value="UniProtKB-KW"/>
</dbReference>
<dbReference type="GO" id="GO:0008168">
    <property type="term" value="F:methyltransferase activity"/>
    <property type="evidence" value="ECO:0007669"/>
    <property type="project" value="UniProtKB-KW"/>
</dbReference>